<protein>
    <submittedName>
        <fullName evidence="2">Uncharacterized protein</fullName>
    </submittedName>
</protein>
<dbReference type="EMBL" id="QFQP01000021">
    <property type="protein sequence ID" value="PZR09367.1"/>
    <property type="molecule type" value="Genomic_DNA"/>
</dbReference>
<name>A0A2W5T620_9BACT</name>
<accession>A0A2W5T620</accession>
<dbReference type="AlphaFoldDB" id="A0A2W5T620"/>
<sequence length="458" mass="47648">MKTSSTDRQQKALEAARLQRSKQTDGFEASKGSTTAGAALDRRAQRNLSNLAGTSNFSSSNLPKVGGAMTRQSTPVAKAAGADPVDVQAEIQDGLITRTDALTAANDAVQESETKLAEHLTHLKDVLPPDQLQAYADDYRQDHAALYETAETAAADLARYLTENAAPLAEAEAQIAAENRIPAIYQADITTEYVEKAAAELDTAVTQSPTGSPSLQDALSALGHTATAGENVGAALSGVGGRLGELAERAGKAFGGAGAAFDIASNLDRIVEDGGRVEHWAGVAANAVVLAEIAGVTVSAPVSMIAGAVALAAGGVSEYRDNEARVADMSGRLAELGFDEAQAERISRSNPAALRVLGEAGYSADQLQQLIAQDGLTLVNGNHTEAEYFVSAMQMLGVSPADATQLLVEAGTQGSKLVGHVANARVTSERTREDLLRALRVPYPGTEAIRELLFQTLG</sequence>
<evidence type="ECO:0000313" key="3">
    <source>
        <dbReference type="Proteomes" id="UP000249061"/>
    </source>
</evidence>
<gene>
    <name evidence="2" type="ORF">DI536_22565</name>
</gene>
<evidence type="ECO:0000313" key="2">
    <source>
        <dbReference type="EMBL" id="PZR09367.1"/>
    </source>
</evidence>
<comment type="caution">
    <text evidence="2">The sequence shown here is derived from an EMBL/GenBank/DDBJ whole genome shotgun (WGS) entry which is preliminary data.</text>
</comment>
<dbReference type="Proteomes" id="UP000249061">
    <property type="component" value="Unassembled WGS sequence"/>
</dbReference>
<evidence type="ECO:0000256" key="1">
    <source>
        <dbReference type="SAM" id="MobiDB-lite"/>
    </source>
</evidence>
<proteinExistence type="predicted"/>
<feature type="region of interest" description="Disordered" evidence="1">
    <location>
        <begin position="1"/>
        <end position="37"/>
    </location>
</feature>
<organism evidence="2 3">
    <name type="scientific">Archangium gephyra</name>
    <dbReference type="NCBI Taxonomy" id="48"/>
    <lineage>
        <taxon>Bacteria</taxon>
        <taxon>Pseudomonadati</taxon>
        <taxon>Myxococcota</taxon>
        <taxon>Myxococcia</taxon>
        <taxon>Myxococcales</taxon>
        <taxon>Cystobacterineae</taxon>
        <taxon>Archangiaceae</taxon>
        <taxon>Archangium</taxon>
    </lineage>
</organism>
<reference evidence="2 3" key="1">
    <citation type="submission" date="2017-08" db="EMBL/GenBank/DDBJ databases">
        <title>Infants hospitalized years apart are colonized by the same room-sourced microbial strains.</title>
        <authorList>
            <person name="Brooks B."/>
            <person name="Olm M.R."/>
            <person name="Firek B.A."/>
            <person name="Baker R."/>
            <person name="Thomas B.C."/>
            <person name="Morowitz M.J."/>
            <person name="Banfield J.F."/>
        </authorList>
    </citation>
    <scope>NUCLEOTIDE SEQUENCE [LARGE SCALE GENOMIC DNA]</scope>
    <source>
        <strain evidence="2">S2_003_000_R2_14</strain>
    </source>
</reference>